<sequence length="236" mass="27525">FDSFSTKDFFNDLSQLRSTLKLKENFQIYIYACALWFGKSSYPLFYFPVEVKLFESVFTIKLDPHLLINKKVVDYAVSETSNSIGHQVPFSVAERIIYVSQGESLFHHAQVFLDDFTSALSLNSTIDLREFRKQKAFRSQFIVSNDIYFAAFDQSDESMLNDYEELLEQLNSGSEQADDFNELIKKFMFLEPESFEENISEEWVNLEIPERLVYDSPVPLNEEQRKIISGINKDNC</sequence>
<protein>
    <submittedName>
        <fullName evidence="1">Uncharacterized protein</fullName>
    </submittedName>
</protein>
<feature type="non-terminal residue" evidence="1">
    <location>
        <position position="1"/>
    </location>
</feature>
<dbReference type="AlphaFoldDB" id="A0A383DEG6"/>
<accession>A0A383DEG6</accession>
<name>A0A383DEG6_9ZZZZ</name>
<organism evidence="1">
    <name type="scientific">marine metagenome</name>
    <dbReference type="NCBI Taxonomy" id="408172"/>
    <lineage>
        <taxon>unclassified sequences</taxon>
        <taxon>metagenomes</taxon>
        <taxon>ecological metagenomes</taxon>
    </lineage>
</organism>
<evidence type="ECO:0000313" key="1">
    <source>
        <dbReference type="EMBL" id="SVE42887.1"/>
    </source>
</evidence>
<feature type="non-terminal residue" evidence="1">
    <location>
        <position position="236"/>
    </location>
</feature>
<proteinExistence type="predicted"/>
<dbReference type="EMBL" id="UINC01216657">
    <property type="protein sequence ID" value="SVE42887.1"/>
    <property type="molecule type" value="Genomic_DNA"/>
</dbReference>
<gene>
    <name evidence="1" type="ORF">METZ01_LOCUS495741</name>
</gene>
<reference evidence="1" key="1">
    <citation type="submission" date="2018-05" db="EMBL/GenBank/DDBJ databases">
        <authorList>
            <person name="Lanie J.A."/>
            <person name="Ng W.-L."/>
            <person name="Kazmierczak K.M."/>
            <person name="Andrzejewski T.M."/>
            <person name="Davidsen T.M."/>
            <person name="Wayne K.J."/>
            <person name="Tettelin H."/>
            <person name="Glass J.I."/>
            <person name="Rusch D."/>
            <person name="Podicherti R."/>
            <person name="Tsui H.-C.T."/>
            <person name="Winkler M.E."/>
        </authorList>
    </citation>
    <scope>NUCLEOTIDE SEQUENCE</scope>
</reference>